<comment type="caution">
    <text evidence="1">The sequence shown here is derived from an EMBL/GenBank/DDBJ whole genome shotgun (WGS) entry which is preliminary data.</text>
</comment>
<dbReference type="EMBL" id="JAODUP010000685">
    <property type="protein sequence ID" value="KAK2145362.1"/>
    <property type="molecule type" value="Genomic_DNA"/>
</dbReference>
<keyword evidence="2" id="KW-1185">Reference proteome</keyword>
<dbReference type="Proteomes" id="UP001208570">
    <property type="component" value="Unassembled WGS sequence"/>
</dbReference>
<sequence>MVILLNAWLGVLGTQPLAVDRLEPGLYLVAVRVIDRFLNNEFIPPLEHLLLGADSRQPVERVVGAVDVIGVVDVIARCVIGASERYLRRG</sequence>
<evidence type="ECO:0000313" key="2">
    <source>
        <dbReference type="Proteomes" id="UP001208570"/>
    </source>
</evidence>
<accession>A0AAD9J2H5</accession>
<protein>
    <submittedName>
        <fullName evidence="1">Uncharacterized protein</fullName>
    </submittedName>
</protein>
<proteinExistence type="predicted"/>
<evidence type="ECO:0000313" key="1">
    <source>
        <dbReference type="EMBL" id="KAK2145362.1"/>
    </source>
</evidence>
<dbReference type="AlphaFoldDB" id="A0AAD9J2H5"/>
<organism evidence="1 2">
    <name type="scientific">Paralvinella palmiformis</name>
    <dbReference type="NCBI Taxonomy" id="53620"/>
    <lineage>
        <taxon>Eukaryota</taxon>
        <taxon>Metazoa</taxon>
        <taxon>Spiralia</taxon>
        <taxon>Lophotrochozoa</taxon>
        <taxon>Annelida</taxon>
        <taxon>Polychaeta</taxon>
        <taxon>Sedentaria</taxon>
        <taxon>Canalipalpata</taxon>
        <taxon>Terebellida</taxon>
        <taxon>Terebelliformia</taxon>
        <taxon>Alvinellidae</taxon>
        <taxon>Paralvinella</taxon>
    </lineage>
</organism>
<reference evidence="1" key="1">
    <citation type="journal article" date="2023" name="Mol. Biol. Evol.">
        <title>Third-Generation Sequencing Reveals the Adaptive Role of the Epigenome in Three Deep-Sea Polychaetes.</title>
        <authorList>
            <person name="Perez M."/>
            <person name="Aroh O."/>
            <person name="Sun Y."/>
            <person name="Lan Y."/>
            <person name="Juniper S.K."/>
            <person name="Young C.R."/>
            <person name="Angers B."/>
            <person name="Qian P.Y."/>
        </authorList>
    </citation>
    <scope>NUCLEOTIDE SEQUENCE</scope>
    <source>
        <strain evidence="1">P08H-3</strain>
    </source>
</reference>
<name>A0AAD9J2H5_9ANNE</name>
<gene>
    <name evidence="1" type="ORF">LSH36_683g02053</name>
</gene>